<dbReference type="AlphaFoldDB" id="A0A163YFE7"/>
<sequence length="286" mass="33005">MFLEPMLLETRPTAFDSPAHIFEPKIDGHRLLLYISAGRVRLFTRHRNECTRQYPELWSVPSDADELILDGEVASVDPATGIFDFDRVMERFQLKKGDRIRRAAERRPVNFVVFDILRLNGRDLRGLPLMDRKRILANVLQPNEYFTLISYVEGRGRDLFEAISARKWEGIVGKVKGSSYVGRKSSEWVKIIRWEYHDVYIAGYRKSELGWLAHVQEEGRLRPAGIIEYGITPTAARAFYGVSKQLVAGENGDFVYLEPKIRARVKTRNWTKAGMLRTPAFVKFIV</sequence>
<keyword evidence="2 5" id="KW-0436">Ligase</keyword>
<dbReference type="Pfam" id="PF01068">
    <property type="entry name" value="DNA_ligase_A_M"/>
    <property type="match status" value="1"/>
</dbReference>
<dbReference type="SUPFAM" id="SSF56091">
    <property type="entry name" value="DNA ligase/mRNA capping enzyme, catalytic domain"/>
    <property type="match status" value="1"/>
</dbReference>
<dbReference type="RefSeq" id="WP_063182058.1">
    <property type="nucleotide sequence ID" value="NZ_LQRA01000052.1"/>
</dbReference>
<evidence type="ECO:0000256" key="3">
    <source>
        <dbReference type="ARBA" id="ARBA00034003"/>
    </source>
</evidence>
<comment type="similarity">
    <text evidence="1">Belongs to the ATP-dependent DNA ligase family.</text>
</comment>
<keyword evidence="6" id="KW-1185">Reference proteome</keyword>
<evidence type="ECO:0000256" key="1">
    <source>
        <dbReference type="ARBA" id="ARBA00007572"/>
    </source>
</evidence>
<comment type="catalytic activity">
    <reaction evidence="3">
        <text>ATP + (deoxyribonucleotide)n-3'-hydroxyl + 5'-phospho-(deoxyribonucleotide)m = (deoxyribonucleotide)n+m + AMP + diphosphate.</text>
        <dbReference type="EC" id="6.5.1.1"/>
    </reaction>
</comment>
<dbReference type="Proteomes" id="UP000076563">
    <property type="component" value="Unassembled WGS sequence"/>
</dbReference>
<dbReference type="GO" id="GO:0006281">
    <property type="term" value="P:DNA repair"/>
    <property type="evidence" value="ECO:0007669"/>
    <property type="project" value="InterPro"/>
</dbReference>
<dbReference type="InterPro" id="IPR050191">
    <property type="entry name" value="ATP-dep_DNA_ligase"/>
</dbReference>
<reference evidence="6" key="1">
    <citation type="submission" date="2016-01" db="EMBL/GenBank/DDBJ databases">
        <title>Draft genome of Chromobacterium sp. F49.</title>
        <authorList>
            <person name="Hong K.W."/>
        </authorList>
    </citation>
    <scope>NUCLEOTIDE SEQUENCE [LARGE SCALE GENOMIC DNA]</scope>
    <source>
        <strain evidence="6">M63</strain>
    </source>
</reference>
<dbReference type="STRING" id="1007103.GCA_000213315_01046"/>
<dbReference type="PANTHER" id="PTHR45674">
    <property type="entry name" value="DNA LIGASE 1/3 FAMILY MEMBER"/>
    <property type="match status" value="1"/>
</dbReference>
<dbReference type="CDD" id="cd07906">
    <property type="entry name" value="Adenylation_DNA_ligase_LigD_LigC"/>
    <property type="match status" value="1"/>
</dbReference>
<evidence type="ECO:0000259" key="4">
    <source>
        <dbReference type="PROSITE" id="PS50160"/>
    </source>
</evidence>
<evidence type="ECO:0000313" key="6">
    <source>
        <dbReference type="Proteomes" id="UP000076563"/>
    </source>
</evidence>
<dbReference type="InterPro" id="IPR012310">
    <property type="entry name" value="DNA_ligase_ATP-dep_cent"/>
</dbReference>
<dbReference type="OrthoDB" id="5503604at2"/>
<dbReference type="GO" id="GO:0006310">
    <property type="term" value="P:DNA recombination"/>
    <property type="evidence" value="ECO:0007669"/>
    <property type="project" value="InterPro"/>
</dbReference>
<accession>A0A163YFE7</accession>
<feature type="domain" description="ATP-dependent DNA ligase family profile" evidence="4">
    <location>
        <begin position="102"/>
        <end position="212"/>
    </location>
</feature>
<dbReference type="Gene3D" id="3.30.1490.70">
    <property type="match status" value="1"/>
</dbReference>
<organism evidence="5 6">
    <name type="scientific">Paenibacillus elgii</name>
    <dbReference type="NCBI Taxonomy" id="189691"/>
    <lineage>
        <taxon>Bacteria</taxon>
        <taxon>Bacillati</taxon>
        <taxon>Bacillota</taxon>
        <taxon>Bacilli</taxon>
        <taxon>Bacillales</taxon>
        <taxon>Paenibacillaceae</taxon>
        <taxon>Paenibacillus</taxon>
    </lineage>
</organism>
<evidence type="ECO:0000313" key="5">
    <source>
        <dbReference type="EMBL" id="KZE79343.1"/>
    </source>
</evidence>
<dbReference type="InterPro" id="IPR012340">
    <property type="entry name" value="NA-bd_OB-fold"/>
</dbReference>
<dbReference type="GO" id="GO:0005524">
    <property type="term" value="F:ATP binding"/>
    <property type="evidence" value="ECO:0007669"/>
    <property type="project" value="InterPro"/>
</dbReference>
<name>A0A163YFE7_9BACL</name>
<dbReference type="SUPFAM" id="SSF50249">
    <property type="entry name" value="Nucleic acid-binding proteins"/>
    <property type="match status" value="1"/>
</dbReference>
<dbReference type="Gene3D" id="3.30.470.30">
    <property type="entry name" value="DNA ligase/mRNA capping enzyme"/>
    <property type="match status" value="1"/>
</dbReference>
<evidence type="ECO:0000256" key="2">
    <source>
        <dbReference type="ARBA" id="ARBA00022598"/>
    </source>
</evidence>
<protein>
    <submittedName>
        <fullName evidence="5">ATP-dependent DNA ligase</fullName>
    </submittedName>
</protein>
<dbReference type="GO" id="GO:0003910">
    <property type="term" value="F:DNA ligase (ATP) activity"/>
    <property type="evidence" value="ECO:0007669"/>
    <property type="project" value="UniProtKB-EC"/>
</dbReference>
<dbReference type="EMBL" id="LQRA01000052">
    <property type="protein sequence ID" value="KZE79343.1"/>
    <property type="molecule type" value="Genomic_DNA"/>
</dbReference>
<dbReference type="PROSITE" id="PS50160">
    <property type="entry name" value="DNA_LIGASE_A3"/>
    <property type="match status" value="1"/>
</dbReference>
<gene>
    <name evidence="5" type="ORF">AV654_17900</name>
</gene>
<comment type="caution">
    <text evidence="5">The sequence shown here is derived from an EMBL/GenBank/DDBJ whole genome shotgun (WGS) entry which is preliminary data.</text>
</comment>
<dbReference type="PANTHER" id="PTHR45674:SF4">
    <property type="entry name" value="DNA LIGASE 1"/>
    <property type="match status" value="1"/>
</dbReference>
<proteinExistence type="inferred from homology"/>